<keyword evidence="6" id="KW-1015">Disulfide bond</keyword>
<organism evidence="10 11">
    <name type="scientific">Podilymbus podiceps</name>
    <name type="common">Pied-billed grebe</name>
    <dbReference type="NCBI Taxonomy" id="9252"/>
    <lineage>
        <taxon>Eukaryota</taxon>
        <taxon>Metazoa</taxon>
        <taxon>Chordata</taxon>
        <taxon>Craniata</taxon>
        <taxon>Vertebrata</taxon>
        <taxon>Euteleostomi</taxon>
        <taxon>Archelosauria</taxon>
        <taxon>Archosauria</taxon>
        <taxon>Dinosauria</taxon>
        <taxon>Saurischia</taxon>
        <taxon>Theropoda</taxon>
        <taxon>Coelurosauria</taxon>
        <taxon>Aves</taxon>
        <taxon>Neognathae</taxon>
        <taxon>Neoaves</taxon>
        <taxon>Mirandornithes</taxon>
        <taxon>Podicipediformes</taxon>
        <taxon>Podicipedidae</taxon>
        <taxon>Podilymbus</taxon>
    </lineage>
</organism>
<evidence type="ECO:0000313" key="10">
    <source>
        <dbReference type="EMBL" id="NXL52083.1"/>
    </source>
</evidence>
<keyword evidence="4" id="KW-0732">Signal</keyword>
<dbReference type="Pfam" id="PF25443">
    <property type="entry name" value="ANG-1"/>
    <property type="match status" value="1"/>
</dbReference>
<dbReference type="SMART" id="SM00186">
    <property type="entry name" value="FBG"/>
    <property type="match status" value="1"/>
</dbReference>
<dbReference type="GO" id="GO:0007596">
    <property type="term" value="P:blood coagulation"/>
    <property type="evidence" value="ECO:0007669"/>
    <property type="project" value="InterPro"/>
</dbReference>
<feature type="non-terminal residue" evidence="10">
    <location>
        <position position="486"/>
    </location>
</feature>
<dbReference type="OrthoDB" id="9933375at2759"/>
<comment type="caution">
    <text evidence="10">The sequence shown here is derived from an EMBL/GenBank/DDBJ whole genome shotgun (WGS) entry which is preliminary data.</text>
</comment>
<reference evidence="10 11" key="1">
    <citation type="submission" date="2019-09" db="EMBL/GenBank/DDBJ databases">
        <title>Bird 10,000 Genomes (B10K) Project - Family phase.</title>
        <authorList>
            <person name="Zhang G."/>
        </authorList>
    </citation>
    <scope>NUCLEOTIDE SEQUENCE [LARGE SCALE GENOMIC DNA]</scope>
    <source>
        <strain evidence="10">B10K-DU-009-04</strain>
        <tissue evidence="10">Mixed tissue sample</tissue>
    </source>
</reference>
<dbReference type="EMBL" id="VXAO01001481">
    <property type="protein sequence ID" value="NXL52083.1"/>
    <property type="molecule type" value="Genomic_DNA"/>
</dbReference>
<dbReference type="InterPro" id="IPR037579">
    <property type="entry name" value="FIB_ANG-like"/>
</dbReference>
<keyword evidence="11" id="KW-1185">Reference proteome</keyword>
<dbReference type="Gene3D" id="3.90.215.10">
    <property type="entry name" value="Gamma Fibrinogen, chain A, domain 1"/>
    <property type="match status" value="1"/>
</dbReference>
<dbReference type="GO" id="GO:0005576">
    <property type="term" value="C:extracellular region"/>
    <property type="evidence" value="ECO:0007669"/>
    <property type="project" value="UniProtKB-SubCell"/>
</dbReference>
<accession>A0A7L0TCG2</accession>
<evidence type="ECO:0000256" key="8">
    <source>
        <dbReference type="SAM" id="Coils"/>
    </source>
</evidence>
<proteinExistence type="predicted"/>
<dbReference type="InterPro" id="IPR014716">
    <property type="entry name" value="Fibrinogen_a/b/g_C_1"/>
</dbReference>
<feature type="domain" description="Fibrinogen C-terminal" evidence="9">
    <location>
        <begin position="267"/>
        <end position="485"/>
    </location>
</feature>
<gene>
    <name evidence="10" type="primary">Angpt4_0</name>
    <name evidence="10" type="ORF">PODPOD_R04830</name>
</gene>
<evidence type="ECO:0000256" key="7">
    <source>
        <dbReference type="ARBA" id="ARBA00023180"/>
    </source>
</evidence>
<evidence type="ECO:0000256" key="5">
    <source>
        <dbReference type="ARBA" id="ARBA00023054"/>
    </source>
</evidence>
<evidence type="ECO:0000256" key="2">
    <source>
        <dbReference type="ARBA" id="ARBA00022525"/>
    </source>
</evidence>
<feature type="coiled-coil region" evidence="8">
    <location>
        <begin position="155"/>
        <end position="235"/>
    </location>
</feature>
<evidence type="ECO:0000256" key="1">
    <source>
        <dbReference type="ARBA" id="ARBA00004613"/>
    </source>
</evidence>
<dbReference type="InterPro" id="IPR002181">
    <property type="entry name" value="Fibrinogen_a/b/g_C_dom"/>
</dbReference>
<sequence length="486" mass="54206">QRRALEGSNRRRYHRVQHGHCSYTFVLPEADPPPCPPVPAAPGPANALLQRDSPAGTAHAGHGATQRLRHLERILENSTQWLLKLESYIQTSMKPEMAQLRQTAVQNQTATMLEIGSTLLNQSAEQSRKLTDVEAQVLNQTLRIETQLQENSLSTTKLEKQLLLQTNEIHKLQNRNNILEVRVLEMETKHQAELAGARSEKEKLQRLVSRQSGTIEELEKSLLAASANTSLLQRQQLQLLESVQSLVRLVSQGRGEPGRAGRVQAAAGLLALPRGCQGAVPAPPARVARLGSPSRLSPLQAYCDMETDRGGWTVIQLRANGSLSFQRSWREYKQGFGDAAGEYWLGNEAVHLLTSQAPYALRVELRDWEGGQVYAHYGKFQLGSERQLYRLSLQDYSGTAGQQSGMALQGTRFSTRDADNDNCLCKCAQMLSGGWWFDACGLSNLNGIYYPARHNIRKLNGIRWHHFQGPSYSLKGTRMLIRPASF</sequence>
<dbReference type="AlphaFoldDB" id="A0A7L0TCG2"/>
<feature type="non-terminal residue" evidence="10">
    <location>
        <position position="1"/>
    </location>
</feature>
<keyword evidence="3" id="KW-0037">Angiogenesis</keyword>
<dbReference type="InterPro" id="IPR057439">
    <property type="entry name" value="ANG-1/2/4"/>
</dbReference>
<dbReference type="FunFam" id="3.90.215.10:FF:000001">
    <property type="entry name" value="Tenascin isoform 1"/>
    <property type="match status" value="1"/>
</dbReference>
<evidence type="ECO:0000256" key="3">
    <source>
        <dbReference type="ARBA" id="ARBA00022657"/>
    </source>
</evidence>
<dbReference type="CDD" id="cd00087">
    <property type="entry name" value="FReD"/>
    <property type="match status" value="1"/>
</dbReference>
<dbReference type="InterPro" id="IPR020837">
    <property type="entry name" value="Fibrinogen_CS"/>
</dbReference>
<dbReference type="Proteomes" id="UP000555275">
    <property type="component" value="Unassembled WGS sequence"/>
</dbReference>
<keyword evidence="2" id="KW-0964">Secreted</keyword>
<evidence type="ECO:0000256" key="4">
    <source>
        <dbReference type="ARBA" id="ARBA00022729"/>
    </source>
</evidence>
<dbReference type="Pfam" id="PF00147">
    <property type="entry name" value="Fibrinogen_C"/>
    <property type="match status" value="1"/>
</dbReference>
<dbReference type="SUPFAM" id="SSF56496">
    <property type="entry name" value="Fibrinogen C-terminal domain-like"/>
    <property type="match status" value="1"/>
</dbReference>
<evidence type="ECO:0000259" key="9">
    <source>
        <dbReference type="PROSITE" id="PS51406"/>
    </source>
</evidence>
<dbReference type="PROSITE" id="PS51406">
    <property type="entry name" value="FIBRINOGEN_C_2"/>
    <property type="match status" value="1"/>
</dbReference>
<name>A0A7L0TCG2_PODPO</name>
<keyword evidence="7" id="KW-0325">Glycoprotein</keyword>
<comment type="subcellular location">
    <subcellularLocation>
        <location evidence="1">Secreted</location>
    </subcellularLocation>
</comment>
<evidence type="ECO:0000256" key="6">
    <source>
        <dbReference type="ARBA" id="ARBA00023157"/>
    </source>
</evidence>
<evidence type="ECO:0000313" key="11">
    <source>
        <dbReference type="Proteomes" id="UP000555275"/>
    </source>
</evidence>
<dbReference type="PANTHER" id="PTHR47221">
    <property type="entry name" value="FIBRINOGEN ALPHA CHAIN"/>
    <property type="match status" value="1"/>
</dbReference>
<protein>
    <submittedName>
        <fullName evidence="10">ANGP4 protein</fullName>
    </submittedName>
</protein>
<keyword evidence="5 8" id="KW-0175">Coiled coil</keyword>
<dbReference type="InterPro" id="IPR036056">
    <property type="entry name" value="Fibrinogen-like_C"/>
</dbReference>
<dbReference type="GO" id="GO:0001525">
    <property type="term" value="P:angiogenesis"/>
    <property type="evidence" value="ECO:0007669"/>
    <property type="project" value="UniProtKB-KW"/>
</dbReference>
<dbReference type="PROSITE" id="PS00514">
    <property type="entry name" value="FIBRINOGEN_C_1"/>
    <property type="match status" value="1"/>
</dbReference>
<dbReference type="PANTHER" id="PTHR47221:SF6">
    <property type="entry name" value="FIBRINOGEN ALPHA CHAIN"/>
    <property type="match status" value="1"/>
</dbReference>